<organism evidence="2 3">
    <name type="scientific">Archangium gephyra</name>
    <dbReference type="NCBI Taxonomy" id="48"/>
    <lineage>
        <taxon>Bacteria</taxon>
        <taxon>Pseudomonadati</taxon>
        <taxon>Myxococcota</taxon>
        <taxon>Myxococcia</taxon>
        <taxon>Myxococcales</taxon>
        <taxon>Cystobacterineae</taxon>
        <taxon>Archangiaceae</taxon>
        <taxon>Archangium</taxon>
    </lineage>
</organism>
<dbReference type="CDD" id="cd00158">
    <property type="entry name" value="RHOD"/>
    <property type="match status" value="1"/>
</dbReference>
<comment type="caution">
    <text evidence="2">The sequence shown here is derived from an EMBL/GenBank/DDBJ whole genome shotgun (WGS) entry which is preliminary data.</text>
</comment>
<name>A0A2W5V6A5_9BACT</name>
<dbReference type="Pfam" id="PF00581">
    <property type="entry name" value="Rhodanese"/>
    <property type="match status" value="1"/>
</dbReference>
<dbReference type="GO" id="GO:0016740">
    <property type="term" value="F:transferase activity"/>
    <property type="evidence" value="ECO:0007669"/>
    <property type="project" value="UniProtKB-KW"/>
</dbReference>
<dbReference type="Proteomes" id="UP000249061">
    <property type="component" value="Unassembled WGS sequence"/>
</dbReference>
<dbReference type="PANTHER" id="PTHR45431">
    <property type="entry name" value="RHODANESE-LIKE DOMAIN-CONTAINING PROTEIN 15, CHLOROPLASTIC"/>
    <property type="match status" value="1"/>
</dbReference>
<evidence type="ECO:0000313" key="2">
    <source>
        <dbReference type="EMBL" id="PZR05591.1"/>
    </source>
</evidence>
<evidence type="ECO:0000259" key="1">
    <source>
        <dbReference type="PROSITE" id="PS50206"/>
    </source>
</evidence>
<dbReference type="PANTHER" id="PTHR45431:SF3">
    <property type="entry name" value="RHODANESE-LIKE DOMAIN-CONTAINING PROTEIN 15, CHLOROPLASTIC"/>
    <property type="match status" value="1"/>
</dbReference>
<dbReference type="InterPro" id="IPR052367">
    <property type="entry name" value="Thiosulfate_ST/Rhodanese-like"/>
</dbReference>
<proteinExistence type="predicted"/>
<dbReference type="AlphaFoldDB" id="A0A2W5V6A5"/>
<evidence type="ECO:0000313" key="3">
    <source>
        <dbReference type="Proteomes" id="UP000249061"/>
    </source>
</evidence>
<protein>
    <submittedName>
        <fullName evidence="2">Sulfurtransferase</fullName>
    </submittedName>
</protein>
<sequence>MVARGALLLDVRTPEEFAAGHLDGAVNVPVQVLSTFEVPSDREIVVYCRSGRRSANAKAMLEGRGVKRVVDIGGMSNWK</sequence>
<feature type="domain" description="Rhodanese" evidence="1">
    <location>
        <begin position="2"/>
        <end position="79"/>
    </location>
</feature>
<dbReference type="InterPro" id="IPR036873">
    <property type="entry name" value="Rhodanese-like_dom_sf"/>
</dbReference>
<dbReference type="EMBL" id="QFQP01000044">
    <property type="protein sequence ID" value="PZR05591.1"/>
    <property type="molecule type" value="Genomic_DNA"/>
</dbReference>
<keyword evidence="2" id="KW-0808">Transferase</keyword>
<dbReference type="SMART" id="SM00450">
    <property type="entry name" value="RHOD"/>
    <property type="match status" value="1"/>
</dbReference>
<dbReference type="InterPro" id="IPR001763">
    <property type="entry name" value="Rhodanese-like_dom"/>
</dbReference>
<dbReference type="SUPFAM" id="SSF52821">
    <property type="entry name" value="Rhodanese/Cell cycle control phosphatase"/>
    <property type="match status" value="1"/>
</dbReference>
<reference evidence="2 3" key="1">
    <citation type="submission" date="2017-08" db="EMBL/GenBank/DDBJ databases">
        <title>Infants hospitalized years apart are colonized by the same room-sourced microbial strains.</title>
        <authorList>
            <person name="Brooks B."/>
            <person name="Olm M.R."/>
            <person name="Firek B.A."/>
            <person name="Baker R."/>
            <person name="Thomas B.C."/>
            <person name="Morowitz M.J."/>
            <person name="Banfield J.F."/>
        </authorList>
    </citation>
    <scope>NUCLEOTIDE SEQUENCE [LARGE SCALE GENOMIC DNA]</scope>
    <source>
        <strain evidence="2">S2_003_000_R2_14</strain>
    </source>
</reference>
<dbReference type="Gene3D" id="3.40.250.10">
    <property type="entry name" value="Rhodanese-like domain"/>
    <property type="match status" value="1"/>
</dbReference>
<dbReference type="PROSITE" id="PS50206">
    <property type="entry name" value="RHODANESE_3"/>
    <property type="match status" value="1"/>
</dbReference>
<gene>
    <name evidence="2" type="ORF">DI536_32055</name>
</gene>
<accession>A0A2W5V6A5</accession>